<accession>A0ABW4IBY4</accession>
<dbReference type="InterPro" id="IPR046484">
    <property type="entry name" value="DUF6577"/>
</dbReference>
<name>A0ABW4IBY4_9SPHI</name>
<proteinExistence type="predicted"/>
<sequence length="241" mass="28689">MAETLEKYIRRYFKESERLSKQKLVGSIKKDFPSWSDNTINMYLSKLKKEGVINAPSRGIYEMDSYIPFQPNISNGLKRIFNKVKREFPYINFCIWDTVWLNDFMLHQPFKHYVVIEVEKGASESVFAFLTETNKNVFFNPDEEIFDRYIHNQDEVLIVKNMVSESPLIEKDKINVPALEKLLVDMLIDTTLFSAQQNEKEFIMRSVMQKYTLNDLKMRRYAVRRNREREIDELINISLAK</sequence>
<evidence type="ECO:0000313" key="1">
    <source>
        <dbReference type="EMBL" id="MFD1630236.1"/>
    </source>
</evidence>
<gene>
    <name evidence="1" type="ORF">ACFSAH_10130</name>
</gene>
<dbReference type="RefSeq" id="WP_379662612.1">
    <property type="nucleotide sequence ID" value="NZ_JBHUDG010000015.1"/>
</dbReference>
<comment type="caution">
    <text evidence="1">The sequence shown here is derived from an EMBL/GenBank/DDBJ whole genome shotgun (WGS) entry which is preliminary data.</text>
</comment>
<dbReference type="Proteomes" id="UP001597118">
    <property type="component" value="Unassembled WGS sequence"/>
</dbReference>
<organism evidence="1 2">
    <name type="scientific">Pseudopedobacter beijingensis</name>
    <dbReference type="NCBI Taxonomy" id="1207056"/>
    <lineage>
        <taxon>Bacteria</taxon>
        <taxon>Pseudomonadati</taxon>
        <taxon>Bacteroidota</taxon>
        <taxon>Sphingobacteriia</taxon>
        <taxon>Sphingobacteriales</taxon>
        <taxon>Sphingobacteriaceae</taxon>
        <taxon>Pseudopedobacter</taxon>
    </lineage>
</organism>
<keyword evidence="2" id="KW-1185">Reference proteome</keyword>
<dbReference type="Pfam" id="PF20217">
    <property type="entry name" value="DUF6577"/>
    <property type="match status" value="1"/>
</dbReference>
<evidence type="ECO:0000313" key="2">
    <source>
        <dbReference type="Proteomes" id="UP001597118"/>
    </source>
</evidence>
<reference evidence="2" key="1">
    <citation type="journal article" date="2019" name="Int. J. Syst. Evol. Microbiol.">
        <title>The Global Catalogue of Microorganisms (GCM) 10K type strain sequencing project: providing services to taxonomists for standard genome sequencing and annotation.</title>
        <authorList>
            <consortium name="The Broad Institute Genomics Platform"/>
            <consortium name="The Broad Institute Genome Sequencing Center for Infectious Disease"/>
            <person name="Wu L."/>
            <person name="Ma J."/>
        </authorList>
    </citation>
    <scope>NUCLEOTIDE SEQUENCE [LARGE SCALE GENOMIC DNA]</scope>
    <source>
        <strain evidence="2">CCUG 53762</strain>
    </source>
</reference>
<protein>
    <submittedName>
        <fullName evidence="1">DUF6577 family protein</fullName>
    </submittedName>
</protein>
<dbReference type="EMBL" id="JBHUDG010000015">
    <property type="protein sequence ID" value="MFD1630236.1"/>
    <property type="molecule type" value="Genomic_DNA"/>
</dbReference>